<sequence length="696" mass="77046">MADSRNFDLSWLLPNFDAITSLKLTPSSVEELSALVVSLLIFISLCFALSYGYRYVEAYKRIHWLRYLLKGIKRDNVLDQREYLYQSASEKSGGIGHLWLEFDETLVETRDQAGNDCLRNTLDAGHFFNTHTLAKRVTENRLIAAVPGFLTAVGVIGTFMGLQIGLSGLELGQGVSIEQMKDGVGGVVNGAKVAFLTSVWGIGLSVLFNFGEKSLEQCIRNSIRTLEGDIDNIFPRIRPEEQLKTIAEHGQESKETLQGLAEKIGEKMQEAMLSATEGIQTSLEKSLSDIMAPAINKLVDETAEGNQKALEGLLESFMDGFGKEGSEQRAALNQVSSQVNESVASMQTTMNDFVSQLQKSQAESSEREKSMISDISLQVSQLVHQTEDVQHKLSSFVEEQVSGLSEQLGQREELAAQREKELVATIQQQVDELVTNSREQGKVLTQFVESQLSGLTSVMEQRDQRANEIEHLRNQKIEEQTNTVSKAVEQMLSSVEQSITRQVATSESLISQGQSLQSSIDTSVEANAKATEAMRESASELRMSADQMRVLGSNIKEAGNQLSGAIKKAVDSTQDLATQNQVSSERMEAMRDQLTHDVAQFDQLAQKLSSMLETAGSTFTELRASQNQYLDELKGHVDTLSDKMAKMLEDYAQQANGQTREHLKVWSESVTQYSEQMTGAVRSINNIVDSIEEKMG</sequence>
<reference evidence="3 4" key="1">
    <citation type="journal article" date="2017" name="Genome Announc.">
        <title>Draft Genome Sequences of Salinivibrio proteolyticus, Salinivibrio sharmensis, Salinivibrio siamensis, Salinivibrio costicola subsp. alcaliphilus, Salinivibrio costicola subsp. vallismortis, and 29 New Isolates Belonging to the Genus Salinivibrio.</title>
        <authorList>
            <person name="Lopez-Hermoso C."/>
            <person name="de la Haba R.R."/>
            <person name="Sanchez-Porro C."/>
            <person name="Bayliss S.C."/>
            <person name="Feil E.J."/>
            <person name="Ventosa A."/>
        </authorList>
    </citation>
    <scope>NUCLEOTIDE SEQUENCE [LARGE SCALE GENOMIC DNA]</scope>
    <source>
        <strain evidence="3 4">IC202</strain>
    </source>
</reference>
<evidence type="ECO:0000313" key="3">
    <source>
        <dbReference type="EMBL" id="OOE45522.1"/>
    </source>
</evidence>
<dbReference type="AlphaFoldDB" id="A0AB36K8W2"/>
<accession>A0AB36K8W2</accession>
<evidence type="ECO:0000256" key="2">
    <source>
        <dbReference type="SAM" id="Phobius"/>
    </source>
</evidence>
<feature type="transmembrane region" description="Helical" evidence="2">
    <location>
        <begin position="142"/>
        <end position="166"/>
    </location>
</feature>
<evidence type="ECO:0008006" key="5">
    <source>
        <dbReference type="Google" id="ProtNLM"/>
    </source>
</evidence>
<keyword evidence="2" id="KW-0812">Transmembrane</keyword>
<keyword evidence="2" id="KW-0472">Membrane</keyword>
<dbReference type="SUPFAM" id="SSF58113">
    <property type="entry name" value="Apolipoprotein A-I"/>
    <property type="match status" value="1"/>
</dbReference>
<dbReference type="RefSeq" id="WP_077457064.1">
    <property type="nucleotide sequence ID" value="NZ_MUEO01000006.1"/>
</dbReference>
<evidence type="ECO:0000256" key="1">
    <source>
        <dbReference type="SAM" id="Coils"/>
    </source>
</evidence>
<feature type="coiled-coil region" evidence="1">
    <location>
        <begin position="416"/>
        <end position="475"/>
    </location>
</feature>
<dbReference type="Gene3D" id="1.20.5.1230">
    <property type="entry name" value="Apolipoprotein A-I"/>
    <property type="match status" value="1"/>
</dbReference>
<organism evidence="3 4">
    <name type="scientific">Salinivibrio kushneri</name>
    <dbReference type="NCBI Taxonomy" id="1908198"/>
    <lineage>
        <taxon>Bacteria</taxon>
        <taxon>Pseudomonadati</taxon>
        <taxon>Pseudomonadota</taxon>
        <taxon>Gammaproteobacteria</taxon>
        <taxon>Vibrionales</taxon>
        <taxon>Vibrionaceae</taxon>
        <taxon>Salinivibrio</taxon>
    </lineage>
</organism>
<protein>
    <recommendedName>
        <fullName evidence="5">Chemotaxis protein</fullName>
    </recommendedName>
</protein>
<gene>
    <name evidence="3" type="ORF">BZG09_03705</name>
</gene>
<feature type="transmembrane region" description="Helical" evidence="2">
    <location>
        <begin position="32"/>
        <end position="53"/>
    </location>
</feature>
<evidence type="ECO:0000313" key="4">
    <source>
        <dbReference type="Proteomes" id="UP000188726"/>
    </source>
</evidence>
<name>A0AB36K8W2_9GAMM</name>
<dbReference type="NCBIfam" id="NF033915">
    <property type="entry name" value="antiphage_ZorA_2"/>
    <property type="match status" value="1"/>
</dbReference>
<proteinExistence type="predicted"/>
<keyword evidence="1" id="KW-0175">Coiled coil</keyword>
<keyword evidence="2" id="KW-1133">Transmembrane helix</keyword>
<dbReference type="Proteomes" id="UP000188726">
    <property type="component" value="Unassembled WGS sequence"/>
</dbReference>
<comment type="caution">
    <text evidence="3">The sequence shown here is derived from an EMBL/GenBank/DDBJ whole genome shotgun (WGS) entry which is preliminary data.</text>
</comment>
<dbReference type="EMBL" id="MUEO01000006">
    <property type="protein sequence ID" value="OOE45522.1"/>
    <property type="molecule type" value="Genomic_DNA"/>
</dbReference>